<evidence type="ECO:0000313" key="10">
    <source>
        <dbReference type="EMBL" id="KAF6213246.1"/>
    </source>
</evidence>
<feature type="transmembrane region" description="Helical" evidence="8">
    <location>
        <begin position="277"/>
        <end position="295"/>
    </location>
</feature>
<evidence type="ECO:0000313" key="11">
    <source>
        <dbReference type="Proteomes" id="UP000466442"/>
    </source>
</evidence>
<keyword evidence="4 8" id="KW-1133">Transmembrane helix</keyword>
<sequence length="553" mass="63131">MGSFWFWLVCFHIASPSSALLPGELHKFINAHFRNNCHGIDLYFCNIEDAVGHMKFRWLIFTNDNMLSVINILELSRLEMDSDVTLINSQNDSTLQFTRLSRMYFKTNFTLPANYSLEETMIDEKISQPIQWRGENVNFNNYSFDAIVIFLEGNFNKVEDIPNMLNKSVQPGVENIRRYFFVPVWYLMELYNFTLNMSNVKEWGVALPNGSLTGAFGMVERREVEFGFTAVRLDPDRIKHLDFSVHMILSRFIFVLVQPKTFGTAAALIVPFESSTWWAFILLVLVLIVSMRIIASTDKEQSHNDSWGGSMLMVFGGISQNGIPDSAFKISSRAVYLVTLLSLFMVSLYYSTGVLSGLIIPSPDPIQNVDQLIASDTGIGGQDEVYIRRELLKNDSTTKRARAKLISNPFLQMKAGLEKVKQGRFAFYGLEELLRIAIEGQFTAEERCLISELQMVRGFQLSHFWRKKSPFGEILNVGLLKMRERGVMNYLEQYWLVQKPKCSAELLFAPIKVPGMTLAYAVLAVGVVISLMVAIFELLSARRWQTLPLQFTN</sequence>
<evidence type="ECO:0000256" key="7">
    <source>
        <dbReference type="ARBA" id="ARBA00023180"/>
    </source>
</evidence>
<dbReference type="Proteomes" id="UP000466442">
    <property type="component" value="Unassembled WGS sequence"/>
</dbReference>
<dbReference type="GO" id="GO:0005886">
    <property type="term" value="C:plasma membrane"/>
    <property type="evidence" value="ECO:0007669"/>
    <property type="project" value="UniProtKB-SubCell"/>
</dbReference>
<evidence type="ECO:0000256" key="9">
    <source>
        <dbReference type="SAM" id="SignalP"/>
    </source>
</evidence>
<accession>A0A8S9XYS1</accession>
<evidence type="ECO:0000256" key="8">
    <source>
        <dbReference type="SAM" id="Phobius"/>
    </source>
</evidence>
<comment type="subcellular location">
    <subcellularLocation>
        <location evidence="1">Cell membrane</location>
        <topology evidence="1">Multi-pass membrane protein</topology>
    </subcellularLocation>
</comment>
<name>A0A8S9XYS1_APOLU</name>
<dbReference type="AlphaFoldDB" id="A0A8S9XYS1"/>
<dbReference type="InterPro" id="IPR052192">
    <property type="entry name" value="Insect_Ionotropic_Sensory_Rcpt"/>
</dbReference>
<keyword evidence="6" id="KW-0675">Receptor</keyword>
<evidence type="ECO:0000256" key="3">
    <source>
        <dbReference type="ARBA" id="ARBA00022692"/>
    </source>
</evidence>
<keyword evidence="3 8" id="KW-0812">Transmembrane</keyword>
<evidence type="ECO:0000256" key="2">
    <source>
        <dbReference type="ARBA" id="ARBA00022475"/>
    </source>
</evidence>
<feature type="chain" id="PRO_5035810801" description="Ionotropic glutamate receptor C-terminal domain-containing protein" evidence="9">
    <location>
        <begin position="20"/>
        <end position="553"/>
    </location>
</feature>
<dbReference type="PANTHER" id="PTHR42643:SF30">
    <property type="entry name" value="IONOTROPIC RECEPTOR 40A-RELATED"/>
    <property type="match status" value="1"/>
</dbReference>
<evidence type="ECO:0008006" key="12">
    <source>
        <dbReference type="Google" id="ProtNLM"/>
    </source>
</evidence>
<keyword evidence="7" id="KW-0325">Glycoprotein</keyword>
<gene>
    <name evidence="10" type="ORF">GE061_010964</name>
</gene>
<keyword evidence="11" id="KW-1185">Reference proteome</keyword>
<reference evidence="10" key="1">
    <citation type="journal article" date="2021" name="Mol. Ecol. Resour.">
        <title>Apolygus lucorum genome provides insights into omnivorousness and mesophyll feeding.</title>
        <authorList>
            <person name="Liu Y."/>
            <person name="Liu H."/>
            <person name="Wang H."/>
            <person name="Huang T."/>
            <person name="Liu B."/>
            <person name="Yang B."/>
            <person name="Yin L."/>
            <person name="Li B."/>
            <person name="Zhang Y."/>
            <person name="Zhang S."/>
            <person name="Jiang F."/>
            <person name="Zhang X."/>
            <person name="Ren Y."/>
            <person name="Wang B."/>
            <person name="Wang S."/>
            <person name="Lu Y."/>
            <person name="Wu K."/>
            <person name="Fan W."/>
            <person name="Wang G."/>
        </authorList>
    </citation>
    <scope>NUCLEOTIDE SEQUENCE</scope>
    <source>
        <strain evidence="10">12Hb</strain>
    </source>
</reference>
<dbReference type="PANTHER" id="PTHR42643">
    <property type="entry name" value="IONOTROPIC RECEPTOR 20A-RELATED"/>
    <property type="match status" value="1"/>
</dbReference>
<evidence type="ECO:0000256" key="1">
    <source>
        <dbReference type="ARBA" id="ARBA00004651"/>
    </source>
</evidence>
<evidence type="ECO:0000256" key="5">
    <source>
        <dbReference type="ARBA" id="ARBA00023136"/>
    </source>
</evidence>
<organism evidence="10 11">
    <name type="scientific">Apolygus lucorum</name>
    <name type="common">Small green plant bug</name>
    <name type="synonym">Lygocoris lucorum</name>
    <dbReference type="NCBI Taxonomy" id="248454"/>
    <lineage>
        <taxon>Eukaryota</taxon>
        <taxon>Metazoa</taxon>
        <taxon>Ecdysozoa</taxon>
        <taxon>Arthropoda</taxon>
        <taxon>Hexapoda</taxon>
        <taxon>Insecta</taxon>
        <taxon>Pterygota</taxon>
        <taxon>Neoptera</taxon>
        <taxon>Paraneoptera</taxon>
        <taxon>Hemiptera</taxon>
        <taxon>Heteroptera</taxon>
        <taxon>Panheteroptera</taxon>
        <taxon>Cimicomorpha</taxon>
        <taxon>Miridae</taxon>
        <taxon>Mirini</taxon>
        <taxon>Apolygus</taxon>
    </lineage>
</organism>
<dbReference type="OrthoDB" id="8189637at2759"/>
<proteinExistence type="predicted"/>
<dbReference type="EMBL" id="WIXP02000003">
    <property type="protein sequence ID" value="KAF6213246.1"/>
    <property type="molecule type" value="Genomic_DNA"/>
</dbReference>
<feature type="transmembrane region" description="Helical" evidence="8">
    <location>
        <begin position="335"/>
        <end position="360"/>
    </location>
</feature>
<keyword evidence="5 8" id="KW-0472">Membrane</keyword>
<evidence type="ECO:0000256" key="6">
    <source>
        <dbReference type="ARBA" id="ARBA00023170"/>
    </source>
</evidence>
<dbReference type="Gene3D" id="3.40.190.10">
    <property type="entry name" value="Periplasmic binding protein-like II"/>
    <property type="match status" value="1"/>
</dbReference>
<keyword evidence="2" id="KW-1003">Cell membrane</keyword>
<feature type="transmembrane region" description="Helical" evidence="8">
    <location>
        <begin position="248"/>
        <end position="270"/>
    </location>
</feature>
<dbReference type="Gene3D" id="1.10.287.70">
    <property type="match status" value="1"/>
</dbReference>
<feature type="signal peptide" evidence="9">
    <location>
        <begin position="1"/>
        <end position="19"/>
    </location>
</feature>
<evidence type="ECO:0000256" key="4">
    <source>
        <dbReference type="ARBA" id="ARBA00022989"/>
    </source>
</evidence>
<feature type="transmembrane region" description="Helical" evidence="8">
    <location>
        <begin position="518"/>
        <end position="539"/>
    </location>
</feature>
<protein>
    <recommendedName>
        <fullName evidence="12">Ionotropic glutamate receptor C-terminal domain-containing protein</fullName>
    </recommendedName>
</protein>
<dbReference type="SUPFAM" id="SSF53850">
    <property type="entry name" value="Periplasmic binding protein-like II"/>
    <property type="match status" value="1"/>
</dbReference>
<keyword evidence="9" id="KW-0732">Signal</keyword>
<comment type="caution">
    <text evidence="10">The sequence shown here is derived from an EMBL/GenBank/DDBJ whole genome shotgun (WGS) entry which is preliminary data.</text>
</comment>